<dbReference type="Proteomes" id="UP000005050">
    <property type="component" value="Unassembled WGS sequence"/>
</dbReference>
<keyword evidence="4" id="KW-1185">Reference proteome</keyword>
<organism evidence="2 3">
    <name type="scientific">Pantoea stewartii subsp. stewartii DC283</name>
    <dbReference type="NCBI Taxonomy" id="660596"/>
    <lineage>
        <taxon>Bacteria</taxon>
        <taxon>Pseudomonadati</taxon>
        <taxon>Pseudomonadota</taxon>
        <taxon>Gammaproteobacteria</taxon>
        <taxon>Enterobacterales</taxon>
        <taxon>Erwiniaceae</taxon>
        <taxon>Pantoea</taxon>
    </lineage>
</organism>
<gene>
    <name evidence="2" type="ORF">CKS_5031</name>
    <name evidence="1" type="ORF">DSJ_05625</name>
</gene>
<dbReference type="RefSeq" id="WP_006117565.1">
    <property type="nucleotide sequence ID" value="NZ_AHIE01000001.1"/>
</dbReference>
<sequence length="96" mass="10871">MSKNLFVTMPDNSVWAVPVAIIAHSRASHYAHEYGGDVTKSLLEDTLPLFDADSYEIEDWAANNMNWSDVVEHARMIKDGETDYDEGWSNGHKEVK</sequence>
<proteinExistence type="predicted"/>
<name>H3R875_PANSE</name>
<dbReference type="EMBL" id="AHIE01000001">
    <property type="protein sequence ID" value="EHU02211.1"/>
    <property type="molecule type" value="Genomic_DNA"/>
</dbReference>
<dbReference type="AlphaFoldDB" id="H3R875"/>
<dbReference type="KEGG" id="pstw:DSJ_05625"/>
<dbReference type="STRING" id="660596.DSJ_05625"/>
<dbReference type="Proteomes" id="UP000192380">
    <property type="component" value="Chromosome"/>
</dbReference>
<evidence type="ECO:0000313" key="1">
    <source>
        <dbReference type="EMBL" id="ARF48865.1"/>
    </source>
</evidence>
<evidence type="ECO:0000313" key="3">
    <source>
        <dbReference type="Proteomes" id="UP000005050"/>
    </source>
</evidence>
<protein>
    <submittedName>
        <fullName evidence="2">Uncharacterized protein</fullName>
    </submittedName>
</protein>
<dbReference type="EMBL" id="CP017581">
    <property type="protein sequence ID" value="ARF48865.1"/>
    <property type="molecule type" value="Genomic_DNA"/>
</dbReference>
<evidence type="ECO:0000313" key="2">
    <source>
        <dbReference type="EMBL" id="EHU02211.1"/>
    </source>
</evidence>
<accession>H3R875</accession>
<reference evidence="1 4" key="3">
    <citation type="submission" date="2016-10" db="EMBL/GenBank/DDBJ databases">
        <title>Complete Genome Assembly of Pantoea stewartii subsp. stewartii DC283, a Corn Pathogen.</title>
        <authorList>
            <person name="Duong D.A."/>
            <person name="Stevens A.M."/>
            <person name="Jensen R.V."/>
        </authorList>
    </citation>
    <scope>NUCLEOTIDE SEQUENCE [LARGE SCALE GENOMIC DNA]</scope>
    <source>
        <strain evidence="1 4">DC283</strain>
    </source>
</reference>
<reference evidence="2 3" key="1">
    <citation type="journal article" date="2012" name="Mol. Microbiol.">
        <title>The genetic and structural basis of two distinct terminal side branch residues in stewartan and amylovoran exopolysaccharides and their potential role in host adaptation.</title>
        <authorList>
            <person name="Wang X."/>
            <person name="Yang F."/>
            <person name="von Bodman S.B."/>
        </authorList>
    </citation>
    <scope>NUCLEOTIDE SEQUENCE [LARGE SCALE GENOMIC DNA]</scope>
    <source>
        <strain evidence="2 3">DC283</strain>
    </source>
</reference>
<evidence type="ECO:0000313" key="4">
    <source>
        <dbReference type="Proteomes" id="UP000192380"/>
    </source>
</evidence>
<dbReference type="PATRIC" id="fig|660596.6.peg.19"/>
<reference evidence="2" key="2">
    <citation type="submission" date="2012-01" db="EMBL/GenBank/DDBJ databases">
        <authorList>
            <person name="Biehl B.S."/>
            <person name="Ding Y."/>
            <person name="Dugan-Rocha S.P."/>
            <person name="Gibbs R.A."/>
            <person name="Glasner J.D."/>
            <person name="Kovar C."/>
            <person name="Muzny D.M."/>
            <person name="Neeno-Eckwall E.C."/>
            <person name="Perna N.T."/>
            <person name="Qin X."/>
            <person name="von Bodman S.B."/>
            <person name="Weinstock G.M."/>
        </authorList>
    </citation>
    <scope>NUCLEOTIDE SEQUENCE</scope>
    <source>
        <strain evidence="2">DC283</strain>
    </source>
</reference>